<feature type="region of interest" description="Disordered" evidence="1">
    <location>
        <begin position="203"/>
        <end position="519"/>
    </location>
</feature>
<feature type="compositionally biased region" description="Polar residues" evidence="1">
    <location>
        <begin position="1"/>
        <end position="12"/>
    </location>
</feature>
<reference evidence="2" key="1">
    <citation type="submission" date="2021-08" db="EMBL/GenBank/DDBJ databases">
        <title>Chromosome-Level Trichoderma cornu-damae using Hi-C Data.</title>
        <authorList>
            <person name="Kim C.S."/>
        </authorList>
    </citation>
    <scope>NUCLEOTIDE SEQUENCE</scope>
    <source>
        <strain evidence="2">KA19-0412C</strain>
    </source>
</reference>
<evidence type="ECO:0000313" key="2">
    <source>
        <dbReference type="EMBL" id="KAH6606672.1"/>
    </source>
</evidence>
<dbReference type="EMBL" id="JAIWOZ010000004">
    <property type="protein sequence ID" value="KAH6606672.1"/>
    <property type="molecule type" value="Genomic_DNA"/>
</dbReference>
<dbReference type="OrthoDB" id="20105at2759"/>
<keyword evidence="3" id="KW-1185">Reference proteome</keyword>
<feature type="compositionally biased region" description="Low complexity" evidence="1">
    <location>
        <begin position="275"/>
        <end position="289"/>
    </location>
</feature>
<feature type="compositionally biased region" description="Polar residues" evidence="1">
    <location>
        <begin position="382"/>
        <end position="392"/>
    </location>
</feature>
<feature type="compositionally biased region" description="Basic and acidic residues" evidence="1">
    <location>
        <begin position="483"/>
        <end position="494"/>
    </location>
</feature>
<evidence type="ECO:0000313" key="3">
    <source>
        <dbReference type="Proteomes" id="UP000827724"/>
    </source>
</evidence>
<feature type="compositionally biased region" description="Pro residues" evidence="1">
    <location>
        <begin position="290"/>
        <end position="304"/>
    </location>
</feature>
<feature type="region of interest" description="Disordered" evidence="1">
    <location>
        <begin position="1"/>
        <end position="152"/>
    </location>
</feature>
<evidence type="ECO:0000256" key="1">
    <source>
        <dbReference type="SAM" id="MobiDB-lite"/>
    </source>
</evidence>
<feature type="compositionally biased region" description="Pro residues" evidence="1">
    <location>
        <begin position="105"/>
        <end position="117"/>
    </location>
</feature>
<feature type="compositionally biased region" description="Basic and acidic residues" evidence="1">
    <location>
        <begin position="133"/>
        <end position="152"/>
    </location>
</feature>
<feature type="compositionally biased region" description="Pro residues" evidence="1">
    <location>
        <begin position="60"/>
        <end position="96"/>
    </location>
</feature>
<feature type="compositionally biased region" description="Polar residues" evidence="1">
    <location>
        <begin position="44"/>
        <end position="57"/>
    </location>
</feature>
<proteinExistence type="predicted"/>
<dbReference type="Proteomes" id="UP000827724">
    <property type="component" value="Unassembled WGS sequence"/>
</dbReference>
<feature type="compositionally biased region" description="Pro residues" evidence="1">
    <location>
        <begin position="20"/>
        <end position="31"/>
    </location>
</feature>
<protein>
    <submittedName>
        <fullName evidence="2">Uncharacterized protein</fullName>
    </submittedName>
</protein>
<organism evidence="2 3">
    <name type="scientific">Trichoderma cornu-damae</name>
    <dbReference type="NCBI Taxonomy" id="654480"/>
    <lineage>
        <taxon>Eukaryota</taxon>
        <taxon>Fungi</taxon>
        <taxon>Dikarya</taxon>
        <taxon>Ascomycota</taxon>
        <taxon>Pezizomycotina</taxon>
        <taxon>Sordariomycetes</taxon>
        <taxon>Hypocreomycetidae</taxon>
        <taxon>Hypocreales</taxon>
        <taxon>Hypocreaceae</taxon>
        <taxon>Trichoderma</taxon>
    </lineage>
</organism>
<comment type="caution">
    <text evidence="2">The sequence shown here is derived from an EMBL/GenBank/DDBJ whole genome shotgun (WGS) entry which is preliminary data.</text>
</comment>
<dbReference type="AlphaFoldDB" id="A0A9P8QQI7"/>
<gene>
    <name evidence="2" type="ORF">Trco_005825</name>
</gene>
<feature type="compositionally biased region" description="Pro residues" evidence="1">
    <location>
        <begin position="466"/>
        <end position="477"/>
    </location>
</feature>
<name>A0A9P8QQI7_9HYPO</name>
<feature type="compositionally biased region" description="Polar residues" evidence="1">
    <location>
        <begin position="359"/>
        <end position="368"/>
    </location>
</feature>
<sequence>MLTTKQQPTTYGYKSVHDLPTPPSTSRPSPPLNYQDPSFKPYFVSQNSPVQPMSTSHRGLPPPAAMTLPPQPPPSVGPPPPPPSHHAQPPPPPPLAQPSHQAQPWPSPSFGLPPPPQQWQGAEESMRTWLQARAEEERTRQEEEKTRQETLRLEQRRVEMDILRASLGGGIPPPMIPLVFAGMGSGGTLPQAALEWAQQFMAPAQGHHPQLLPPQRPHSPPDHSREPVGPGHGVVYATSPAQATSAQGPGGYAPYPASPTRPRGQTVSGVIGRPMGVASNMAGMAGMANPPQPPAQGPPPPVMPPYQGHAHTQSQSSQHDTSPSIYFHHWQPPATQSGGGSNRPGTPSGEAQKKRKTTGGASQQTTRAPSEDRFRSPPPFAQTGSSNPASPSRRSHKRQRSDVSWYRPPGQMYGEDPERSRARTPTQVPSWGPPPREREEPRSAKQSVSSLLSREPDDSGALPRQVAPPPRLEPPAPISRVRGPGDQRVGERGGELPLSAGEPDPRSRPGGAGMREREA</sequence>
<accession>A0A9P8QQI7</accession>